<accession>A0A6C0J5G4</accession>
<proteinExistence type="predicted"/>
<dbReference type="AlphaFoldDB" id="A0A6C0J5G4"/>
<dbReference type="EMBL" id="MN740328">
    <property type="protein sequence ID" value="QHU00543.1"/>
    <property type="molecule type" value="Genomic_DNA"/>
</dbReference>
<sequence length="287" mass="33053">MNSYINDSYINDSYINDNYLNLNLYIIIMVNNCQIIIKKGQNTGKRCIEVNRWCKHSIKICALCDTEFMYKHSYDSHRCKGNKGSKGVKSTVVIKKKSYKHKDTKSNDSLHDLVLMLQREVKELREQPKIHINNLTVITDDIFSKISSDMGCDNAVKFLIETIGSDTECLDIIDKAYLSGYTPNEYPIACKDRDHFRFLGPGSNIIDDVGGKLIVSKLTQSVQHAMIRASTELMCKYKDPEELMDRINLVTLQEKLTRIPSEDNRARFKRELAVKVSNPKHPFFQEN</sequence>
<organism evidence="1">
    <name type="scientific">viral metagenome</name>
    <dbReference type="NCBI Taxonomy" id="1070528"/>
    <lineage>
        <taxon>unclassified sequences</taxon>
        <taxon>metagenomes</taxon>
        <taxon>organismal metagenomes</taxon>
    </lineage>
</organism>
<protein>
    <submittedName>
        <fullName evidence="1">Uncharacterized protein</fullName>
    </submittedName>
</protein>
<name>A0A6C0J5G4_9ZZZZ</name>
<evidence type="ECO:0000313" key="1">
    <source>
        <dbReference type="EMBL" id="QHU00543.1"/>
    </source>
</evidence>
<reference evidence="1" key="1">
    <citation type="journal article" date="2020" name="Nature">
        <title>Giant virus diversity and host interactions through global metagenomics.</title>
        <authorList>
            <person name="Schulz F."/>
            <person name="Roux S."/>
            <person name="Paez-Espino D."/>
            <person name="Jungbluth S."/>
            <person name="Walsh D.A."/>
            <person name="Denef V.J."/>
            <person name="McMahon K.D."/>
            <person name="Konstantinidis K.T."/>
            <person name="Eloe-Fadrosh E.A."/>
            <person name="Kyrpides N.C."/>
            <person name="Woyke T."/>
        </authorList>
    </citation>
    <scope>NUCLEOTIDE SEQUENCE</scope>
    <source>
        <strain evidence="1">GVMAG-M-3300025860-20</strain>
    </source>
</reference>